<name>A0ABX0E717_9ACTN</name>
<feature type="non-terminal residue" evidence="2">
    <location>
        <position position="1"/>
    </location>
</feature>
<comment type="caution">
    <text evidence="2">The sequence shown here is derived from an EMBL/GenBank/DDBJ whole genome shotgun (WGS) entry which is preliminary data.</text>
</comment>
<feature type="compositionally biased region" description="Low complexity" evidence="1">
    <location>
        <begin position="120"/>
        <end position="138"/>
    </location>
</feature>
<dbReference type="EMBL" id="JAAKZX010000525">
    <property type="protein sequence ID" value="NGO49563.1"/>
    <property type="molecule type" value="Genomic_DNA"/>
</dbReference>
<evidence type="ECO:0000313" key="3">
    <source>
        <dbReference type="Proteomes" id="UP001518140"/>
    </source>
</evidence>
<dbReference type="Gene3D" id="1.10.10.60">
    <property type="entry name" value="Homeodomain-like"/>
    <property type="match status" value="1"/>
</dbReference>
<dbReference type="InterPro" id="IPR009057">
    <property type="entry name" value="Homeodomain-like_sf"/>
</dbReference>
<dbReference type="Proteomes" id="UP001518140">
    <property type="component" value="Unassembled WGS sequence"/>
</dbReference>
<evidence type="ECO:0000256" key="1">
    <source>
        <dbReference type="SAM" id="MobiDB-lite"/>
    </source>
</evidence>
<reference evidence="2 3" key="1">
    <citation type="submission" date="2020-02" db="EMBL/GenBank/DDBJ databases">
        <title>Whole-genome analyses of novel actinobacteria.</title>
        <authorList>
            <person name="Sahin N."/>
            <person name="Tokatli A."/>
        </authorList>
    </citation>
    <scope>NUCLEOTIDE SEQUENCE [LARGE SCALE GENOMIC DNA]</scope>
    <source>
        <strain evidence="2 3">YC419</strain>
    </source>
</reference>
<sequence>RDVAADLNVNPETLRTWVRDADGRPAPAGAPADAADELVRLRAENARLAKAEKEWQLEREIRRRTCSSGTSPPAPWTRSGAETSHTCRSALRGSTSPASWTSDPAGCSAGPWPHTCAPNSSSTRSRLRSRPAAATSPE</sequence>
<protein>
    <submittedName>
        <fullName evidence="2">Transposase</fullName>
    </submittedName>
</protein>
<organism evidence="2 3">
    <name type="scientific">Streptomyces ureilyticus</name>
    <dbReference type="NCBI Taxonomy" id="1775131"/>
    <lineage>
        <taxon>Bacteria</taxon>
        <taxon>Bacillati</taxon>
        <taxon>Actinomycetota</taxon>
        <taxon>Actinomycetes</taxon>
        <taxon>Kitasatosporales</taxon>
        <taxon>Streptomycetaceae</taxon>
        <taxon>Streptomyces</taxon>
    </lineage>
</organism>
<accession>A0ABX0E717</accession>
<dbReference type="Pfam" id="PF01527">
    <property type="entry name" value="HTH_Tnp_1"/>
    <property type="match status" value="1"/>
</dbReference>
<dbReference type="InterPro" id="IPR002514">
    <property type="entry name" value="Transposase_8"/>
</dbReference>
<keyword evidence="3" id="KW-1185">Reference proteome</keyword>
<feature type="compositionally biased region" description="Polar residues" evidence="1">
    <location>
        <begin position="80"/>
        <end position="102"/>
    </location>
</feature>
<gene>
    <name evidence="2" type="ORF">G6048_48515</name>
</gene>
<proteinExistence type="predicted"/>
<dbReference type="SUPFAM" id="SSF46689">
    <property type="entry name" value="Homeodomain-like"/>
    <property type="match status" value="1"/>
</dbReference>
<evidence type="ECO:0000313" key="2">
    <source>
        <dbReference type="EMBL" id="NGO49563.1"/>
    </source>
</evidence>
<feature type="region of interest" description="Disordered" evidence="1">
    <location>
        <begin position="61"/>
        <end position="138"/>
    </location>
</feature>